<dbReference type="SUPFAM" id="SSF54292">
    <property type="entry name" value="2Fe-2S ferredoxin-like"/>
    <property type="match status" value="1"/>
</dbReference>
<dbReference type="Pfam" id="PF13510">
    <property type="entry name" value="Fer2_4"/>
    <property type="match status" value="1"/>
</dbReference>
<dbReference type="AlphaFoldDB" id="A0A7V2F4C9"/>
<name>A0A7V2F4C9_UNCEI</name>
<dbReference type="PROSITE" id="PS51085">
    <property type="entry name" value="2FE2S_FER_2"/>
    <property type="match status" value="1"/>
</dbReference>
<evidence type="ECO:0000313" key="2">
    <source>
        <dbReference type="EMBL" id="HER44403.1"/>
    </source>
</evidence>
<accession>A0A7V2F4C9</accession>
<gene>
    <name evidence="2" type="ORF">ENO08_08085</name>
</gene>
<reference evidence="2" key="1">
    <citation type="journal article" date="2020" name="mSystems">
        <title>Genome- and Community-Level Interaction Insights into Carbon Utilization and Element Cycling Functions of Hydrothermarchaeota in Hydrothermal Sediment.</title>
        <authorList>
            <person name="Zhou Z."/>
            <person name="Liu Y."/>
            <person name="Xu W."/>
            <person name="Pan J."/>
            <person name="Luo Z.H."/>
            <person name="Li M."/>
        </authorList>
    </citation>
    <scope>NUCLEOTIDE SEQUENCE [LARGE SCALE GENOMIC DNA]</scope>
    <source>
        <strain evidence="2">SpSt-1233</strain>
    </source>
</reference>
<dbReference type="InterPro" id="IPR036010">
    <property type="entry name" value="2Fe-2S_ferredoxin-like_sf"/>
</dbReference>
<evidence type="ECO:0000259" key="1">
    <source>
        <dbReference type="PROSITE" id="PS51085"/>
    </source>
</evidence>
<comment type="caution">
    <text evidence="2">The sequence shown here is derived from an EMBL/GenBank/DDBJ whole genome shotgun (WGS) entry which is preliminary data.</text>
</comment>
<organism evidence="2">
    <name type="scientific">Eiseniibacteriota bacterium</name>
    <dbReference type="NCBI Taxonomy" id="2212470"/>
    <lineage>
        <taxon>Bacteria</taxon>
        <taxon>Candidatus Eiseniibacteriota</taxon>
    </lineage>
</organism>
<protein>
    <submittedName>
        <fullName evidence="2">2Fe-2S iron-sulfur cluster binding domain-containing protein</fullName>
    </submittedName>
</protein>
<feature type="domain" description="2Fe-2S ferredoxin-type" evidence="1">
    <location>
        <begin position="5"/>
        <end position="85"/>
    </location>
</feature>
<proteinExistence type="predicted"/>
<dbReference type="EMBL" id="DSEC01000581">
    <property type="protein sequence ID" value="HER44403.1"/>
    <property type="molecule type" value="Genomic_DNA"/>
</dbReference>
<feature type="non-terminal residue" evidence="2">
    <location>
        <position position="123"/>
    </location>
</feature>
<dbReference type="GO" id="GO:0051536">
    <property type="term" value="F:iron-sulfur cluster binding"/>
    <property type="evidence" value="ECO:0007669"/>
    <property type="project" value="InterPro"/>
</dbReference>
<dbReference type="Proteomes" id="UP000886069">
    <property type="component" value="Unassembled WGS sequence"/>
</dbReference>
<sequence>MMAAGKIDITIDGKKVSVVKGAYLLGVLRDNGVQVPTLCHHKDLTPQGLCRFCVVEIEEAGRRRLVTSCNYPVRKEISVHTASDRVKEHRKRLAEIYLGRWPNVPVIKSLAKLCGASDAEKYR</sequence>
<dbReference type="InterPro" id="IPR001041">
    <property type="entry name" value="2Fe-2S_ferredoxin-type"/>
</dbReference>
<dbReference type="CDD" id="cd00207">
    <property type="entry name" value="fer2"/>
    <property type="match status" value="1"/>
</dbReference>
<dbReference type="Gene3D" id="3.10.20.740">
    <property type="match status" value="1"/>
</dbReference>